<evidence type="ECO:0000313" key="4">
    <source>
        <dbReference type="EMBL" id="KIW35997.1"/>
    </source>
</evidence>
<dbReference type="Pfam" id="PF00106">
    <property type="entry name" value="adh_short"/>
    <property type="match status" value="1"/>
</dbReference>
<evidence type="ECO:0000259" key="3">
    <source>
        <dbReference type="SMART" id="SM00822"/>
    </source>
</evidence>
<accession>A0A0D2BEV3</accession>
<dbReference type="OrthoDB" id="1933717at2759"/>
<name>A0A0D2BEV3_9EURO</name>
<evidence type="ECO:0000256" key="2">
    <source>
        <dbReference type="ARBA" id="ARBA00023002"/>
    </source>
</evidence>
<dbReference type="PRINTS" id="PR00081">
    <property type="entry name" value="GDHRDH"/>
</dbReference>
<dbReference type="GeneID" id="27363770"/>
<dbReference type="STRING" id="215243.A0A0D2BEV3"/>
<dbReference type="CDD" id="cd05233">
    <property type="entry name" value="SDR_c"/>
    <property type="match status" value="1"/>
</dbReference>
<protein>
    <recommendedName>
        <fullName evidence="3">Ketoreductase domain-containing protein</fullName>
    </recommendedName>
</protein>
<dbReference type="VEuPathDB" id="FungiDB:PV06_11696"/>
<dbReference type="GO" id="GO:0016616">
    <property type="term" value="F:oxidoreductase activity, acting on the CH-OH group of donors, NAD or NADP as acceptor"/>
    <property type="evidence" value="ECO:0007669"/>
    <property type="project" value="TreeGrafter"/>
</dbReference>
<dbReference type="SMART" id="SM00822">
    <property type="entry name" value="PKS_KR"/>
    <property type="match status" value="1"/>
</dbReference>
<dbReference type="SUPFAM" id="SSF51735">
    <property type="entry name" value="NAD(P)-binding Rossmann-fold domains"/>
    <property type="match status" value="1"/>
</dbReference>
<evidence type="ECO:0000313" key="5">
    <source>
        <dbReference type="Proteomes" id="UP000053342"/>
    </source>
</evidence>
<gene>
    <name evidence="4" type="ORF">PV06_11696</name>
</gene>
<dbReference type="Gene3D" id="3.40.50.720">
    <property type="entry name" value="NAD(P)-binding Rossmann-like Domain"/>
    <property type="match status" value="1"/>
</dbReference>
<dbReference type="RefSeq" id="XP_016256213.1">
    <property type="nucleotide sequence ID" value="XM_016413407.1"/>
</dbReference>
<comment type="similarity">
    <text evidence="1">Belongs to the short-chain dehydrogenases/reductases (SDR) family.</text>
</comment>
<dbReference type="InterPro" id="IPR057326">
    <property type="entry name" value="KR_dom"/>
</dbReference>
<keyword evidence="2" id="KW-0560">Oxidoreductase</keyword>
<dbReference type="InterPro" id="IPR002347">
    <property type="entry name" value="SDR_fam"/>
</dbReference>
<keyword evidence="5" id="KW-1185">Reference proteome</keyword>
<organism evidence="4 5">
    <name type="scientific">Exophiala oligosperma</name>
    <dbReference type="NCBI Taxonomy" id="215243"/>
    <lineage>
        <taxon>Eukaryota</taxon>
        <taxon>Fungi</taxon>
        <taxon>Dikarya</taxon>
        <taxon>Ascomycota</taxon>
        <taxon>Pezizomycotina</taxon>
        <taxon>Eurotiomycetes</taxon>
        <taxon>Chaetothyriomycetidae</taxon>
        <taxon>Chaetothyriales</taxon>
        <taxon>Herpotrichiellaceae</taxon>
        <taxon>Exophiala</taxon>
    </lineage>
</organism>
<dbReference type="InterPro" id="IPR036291">
    <property type="entry name" value="NAD(P)-bd_dom_sf"/>
</dbReference>
<dbReference type="EMBL" id="KN847383">
    <property type="protein sequence ID" value="KIW35997.1"/>
    <property type="molecule type" value="Genomic_DNA"/>
</dbReference>
<dbReference type="HOGENOM" id="CLU_010194_8_0_1"/>
<dbReference type="Proteomes" id="UP000053342">
    <property type="component" value="Unassembled WGS sequence"/>
</dbReference>
<feature type="domain" description="Ketoreductase" evidence="3">
    <location>
        <begin position="37"/>
        <end position="226"/>
    </location>
</feature>
<dbReference type="PANTHER" id="PTHR42760:SF37">
    <property type="entry name" value="CLAVALDEHYDE DEHYDROGENASE"/>
    <property type="match status" value="1"/>
</dbReference>
<dbReference type="PANTHER" id="PTHR42760">
    <property type="entry name" value="SHORT-CHAIN DEHYDROGENASES/REDUCTASES FAMILY MEMBER"/>
    <property type="match status" value="1"/>
</dbReference>
<reference evidence="4 5" key="1">
    <citation type="submission" date="2015-01" db="EMBL/GenBank/DDBJ databases">
        <title>The Genome Sequence of Exophiala oligosperma CBS72588.</title>
        <authorList>
            <consortium name="The Broad Institute Genomics Platform"/>
            <person name="Cuomo C."/>
            <person name="de Hoog S."/>
            <person name="Gorbushina A."/>
            <person name="Stielow B."/>
            <person name="Teixiera M."/>
            <person name="Abouelleil A."/>
            <person name="Chapman S.B."/>
            <person name="Priest M."/>
            <person name="Young S.K."/>
            <person name="Wortman J."/>
            <person name="Nusbaum C."/>
            <person name="Birren B."/>
        </authorList>
    </citation>
    <scope>NUCLEOTIDE SEQUENCE [LARGE SCALE GENOMIC DNA]</scope>
    <source>
        <strain evidence="4 5">CBS 72588</strain>
    </source>
</reference>
<dbReference type="AlphaFoldDB" id="A0A0D2BEV3"/>
<proteinExistence type="inferred from homology"/>
<sequence length="296" mass="32223">MAKPSSPEDPFGSTLVSTSHNDTYPYIDPIKGNMTGAKVLVTGASKGIGRATVKSYARAGASSIALLARSNLDTVADEVAQAAKEAGRPAPQILKLQADMADAAAVQTAIDIVKREFRTLDVVVNNASRLERFKPWAETHVDDWWKTWELNIKGTYLVNRATLPLLLAGDLKTLLTISSAGAMIASPGASAYQGSKLAQIKLNEFLMSEYGGQGLIAFAIHPVGAKTETALNMPEEMHFYLTQTPELAADTIVWMTRERREWLAGRFVYGPLDMEELLAKKDEIVANDLLKMKLTV</sequence>
<evidence type="ECO:0000256" key="1">
    <source>
        <dbReference type="ARBA" id="ARBA00006484"/>
    </source>
</evidence>